<reference evidence="1 2" key="1">
    <citation type="journal article" date="2020" name="Mol. Biol. Evol.">
        <title>Distinct Expression and Methylation Patterns for Genes with Different Fates following a Single Whole-Genome Duplication in Flowering Plants.</title>
        <authorList>
            <person name="Shi T."/>
            <person name="Rahmani R.S."/>
            <person name="Gugger P.F."/>
            <person name="Wang M."/>
            <person name="Li H."/>
            <person name="Zhang Y."/>
            <person name="Li Z."/>
            <person name="Wang Q."/>
            <person name="Van de Peer Y."/>
            <person name="Marchal K."/>
            <person name="Chen J."/>
        </authorList>
    </citation>
    <scope>NUCLEOTIDE SEQUENCE [LARGE SCALE GENOMIC DNA]</scope>
    <source>
        <tissue evidence="1">Leaf</tissue>
    </source>
</reference>
<sequence>MGEQNADSRLIALRCSAYFVFEIRAVAQGIAHIGVGPTVIPEVQQVEKPGALSGGEEISVVGEVAFQEESMYPSCFLQQDYRRSSHSVRPWVHWTTAPANG</sequence>
<comment type="caution">
    <text evidence="1">The sequence shown here is derived from an EMBL/GenBank/DDBJ whole genome shotgun (WGS) entry which is preliminary data.</text>
</comment>
<keyword evidence="2" id="KW-1185">Reference proteome</keyword>
<evidence type="ECO:0000313" key="2">
    <source>
        <dbReference type="Proteomes" id="UP000607653"/>
    </source>
</evidence>
<dbReference type="AlphaFoldDB" id="A0A822Y3J9"/>
<organism evidence="1 2">
    <name type="scientific">Nelumbo nucifera</name>
    <name type="common">Sacred lotus</name>
    <dbReference type="NCBI Taxonomy" id="4432"/>
    <lineage>
        <taxon>Eukaryota</taxon>
        <taxon>Viridiplantae</taxon>
        <taxon>Streptophyta</taxon>
        <taxon>Embryophyta</taxon>
        <taxon>Tracheophyta</taxon>
        <taxon>Spermatophyta</taxon>
        <taxon>Magnoliopsida</taxon>
        <taxon>Proteales</taxon>
        <taxon>Nelumbonaceae</taxon>
        <taxon>Nelumbo</taxon>
    </lineage>
</organism>
<name>A0A822Y3J9_NELNU</name>
<dbReference type="Proteomes" id="UP000607653">
    <property type="component" value="Unassembled WGS sequence"/>
</dbReference>
<proteinExistence type="predicted"/>
<gene>
    <name evidence="1" type="ORF">HUJ06_028310</name>
</gene>
<dbReference type="EMBL" id="DUZY01000002">
    <property type="protein sequence ID" value="DAD26842.1"/>
    <property type="molecule type" value="Genomic_DNA"/>
</dbReference>
<protein>
    <submittedName>
        <fullName evidence="1">Uncharacterized protein</fullName>
    </submittedName>
</protein>
<evidence type="ECO:0000313" key="1">
    <source>
        <dbReference type="EMBL" id="DAD26842.1"/>
    </source>
</evidence>
<accession>A0A822Y3J9</accession>